<protein>
    <submittedName>
        <fullName evidence="12">DNA replication factor Dna2 domain-containing protein</fullName>
    </submittedName>
</protein>
<dbReference type="HOGENOM" id="CLU_480719_0_0_1"/>
<proteinExistence type="inferred from homology"/>
<dbReference type="AlphaFoldDB" id="A0A075ANF0"/>
<organism evidence="12 13">
    <name type="scientific">Rozella allomycis (strain CSF55)</name>
    <dbReference type="NCBI Taxonomy" id="988480"/>
    <lineage>
        <taxon>Eukaryota</taxon>
        <taxon>Fungi</taxon>
        <taxon>Fungi incertae sedis</taxon>
        <taxon>Cryptomycota</taxon>
        <taxon>Cryptomycota incertae sedis</taxon>
        <taxon>Rozella</taxon>
    </lineage>
</organism>
<evidence type="ECO:0000256" key="2">
    <source>
        <dbReference type="ARBA" id="ARBA00007913"/>
    </source>
</evidence>
<evidence type="ECO:0000259" key="11">
    <source>
        <dbReference type="Pfam" id="PF08696"/>
    </source>
</evidence>
<keyword evidence="10" id="KW-0411">Iron-sulfur</keyword>
<dbReference type="EMBL" id="KE561265">
    <property type="protein sequence ID" value="EPZ31329.1"/>
    <property type="molecule type" value="Genomic_DNA"/>
</dbReference>
<evidence type="ECO:0000256" key="6">
    <source>
        <dbReference type="ARBA" id="ARBA00022801"/>
    </source>
</evidence>
<evidence type="ECO:0000313" key="12">
    <source>
        <dbReference type="EMBL" id="EPZ31329.1"/>
    </source>
</evidence>
<dbReference type="GO" id="GO:0051536">
    <property type="term" value="F:iron-sulfur cluster binding"/>
    <property type="evidence" value="ECO:0007669"/>
    <property type="project" value="UniProtKB-KW"/>
</dbReference>
<dbReference type="GO" id="GO:0046872">
    <property type="term" value="F:metal ion binding"/>
    <property type="evidence" value="ECO:0007669"/>
    <property type="project" value="UniProtKB-KW"/>
</dbReference>
<evidence type="ECO:0000256" key="7">
    <source>
        <dbReference type="ARBA" id="ARBA00022806"/>
    </source>
</evidence>
<reference evidence="12 13" key="1">
    <citation type="journal article" date="2013" name="Curr. Biol.">
        <title>Shared signatures of parasitism and phylogenomics unite Cryptomycota and microsporidia.</title>
        <authorList>
            <person name="James T.Y."/>
            <person name="Pelin A."/>
            <person name="Bonen L."/>
            <person name="Ahrendt S."/>
            <person name="Sain D."/>
            <person name="Corradi N."/>
            <person name="Stajich J.E."/>
        </authorList>
    </citation>
    <scope>NUCLEOTIDE SEQUENCE [LARGE SCALE GENOMIC DNA]</scope>
    <source>
        <strain evidence="12 13">CSF55</strain>
    </source>
</reference>
<dbReference type="InterPro" id="IPR051827">
    <property type="entry name" value="Cas4_exonuclease"/>
</dbReference>
<dbReference type="GO" id="GO:0004386">
    <property type="term" value="F:helicase activity"/>
    <property type="evidence" value="ECO:0007669"/>
    <property type="project" value="UniProtKB-KW"/>
</dbReference>
<evidence type="ECO:0000256" key="10">
    <source>
        <dbReference type="ARBA" id="ARBA00023014"/>
    </source>
</evidence>
<dbReference type="OrthoDB" id="6513042at2759"/>
<dbReference type="PANTHER" id="PTHR36531:SF6">
    <property type="entry name" value="DNA REPLICATION ATP-DEPENDENT HELICASE_NUCLEASE DNA2"/>
    <property type="match status" value="1"/>
</dbReference>
<evidence type="ECO:0000256" key="1">
    <source>
        <dbReference type="ARBA" id="ARBA00001966"/>
    </source>
</evidence>
<dbReference type="Pfam" id="PF08696">
    <property type="entry name" value="Dna2"/>
    <property type="match status" value="1"/>
</dbReference>
<dbReference type="GO" id="GO:0005524">
    <property type="term" value="F:ATP binding"/>
    <property type="evidence" value="ECO:0007669"/>
    <property type="project" value="UniProtKB-KW"/>
</dbReference>
<gene>
    <name evidence="12" type="ORF">O9G_000974</name>
</gene>
<sequence>MGQGEEQTNQPKPQVSWGISPLSSKILHFSRASQSFSPKGNFEHPLDHNGISPCKKKLKKQRSSVLLQKILTNEAAPKSPLINGDDLDDIDDEAFMLFPEAEASEIEKNTNQNVEKSDDVDENVNLSVVLDDKENIPPVVESDSESWNDIDWDKIEQEANDEVESVEVKMNDETIQKYRRLYVLQILDSQYSFEYEGATLCRPERIVKCVDEKELVEVNVKLRGEWSQTLISIGDSCNVVNVKNEKLLTVETYVIDDESDLLIIVCPDVIISGTTIADSFSCQRKAFLNEKVKSSEKSGALILGVILHELYEIVMTSQITNMAIIKQKLYEIIKNNLLNLYAIDYDEEKVMKEAEPILASIPSFLSKLQQQGYKRTRETEETINSYVLGIKGKIDATVELFDWQVVPFELKTGKFTSPSHNAQTMLYAYLLNDYYDINVKKTWLYYASTDSLCDLKLVKREMRSMIIGRNELAFFLNKNQIPPMINNEHQCKKCYQLDSCLTFNVALEKTTFPISEIYQTKIGHATQKSIEFFQSYLIAMDEEEKLLQFIKREVWTESVEEREASGK</sequence>
<feature type="domain" description="DNA replication factor Dna2 N-terminal" evidence="11">
    <location>
        <begin position="213"/>
        <end position="399"/>
    </location>
</feature>
<keyword evidence="4" id="KW-0479">Metal-binding</keyword>
<keyword evidence="3" id="KW-0540">Nuclease</keyword>
<evidence type="ECO:0000256" key="5">
    <source>
        <dbReference type="ARBA" id="ARBA00022741"/>
    </source>
</evidence>
<dbReference type="InterPro" id="IPR011604">
    <property type="entry name" value="PDDEXK-like_dom_sf"/>
</dbReference>
<evidence type="ECO:0000313" key="13">
    <source>
        <dbReference type="Proteomes" id="UP000030755"/>
    </source>
</evidence>
<evidence type="ECO:0000256" key="8">
    <source>
        <dbReference type="ARBA" id="ARBA00022840"/>
    </source>
</evidence>
<evidence type="ECO:0000256" key="4">
    <source>
        <dbReference type="ARBA" id="ARBA00022723"/>
    </source>
</evidence>
<dbReference type="STRING" id="988480.A0A075ANF0"/>
<keyword evidence="9" id="KW-0408">Iron</keyword>
<keyword evidence="6" id="KW-0378">Hydrolase</keyword>
<dbReference type="InterPro" id="IPR014808">
    <property type="entry name" value="DNA_replication_fac_Dna2_N"/>
</dbReference>
<keyword evidence="5" id="KW-0547">Nucleotide-binding</keyword>
<dbReference type="OMA" id="ESWNDID"/>
<dbReference type="PANTHER" id="PTHR36531">
    <property type="entry name" value="CRISPR-ASSOCIATED EXONUCLEASE CAS4"/>
    <property type="match status" value="1"/>
</dbReference>
<keyword evidence="13" id="KW-1185">Reference proteome</keyword>
<keyword evidence="8" id="KW-0067">ATP-binding</keyword>
<name>A0A075ANF0_ROZAC</name>
<evidence type="ECO:0000256" key="3">
    <source>
        <dbReference type="ARBA" id="ARBA00022722"/>
    </source>
</evidence>
<comment type="cofactor">
    <cofactor evidence="1">
        <name>[4Fe-4S] cluster</name>
        <dbReference type="ChEBI" id="CHEBI:49883"/>
    </cofactor>
</comment>
<dbReference type="Gene3D" id="3.90.320.10">
    <property type="match status" value="1"/>
</dbReference>
<dbReference type="Proteomes" id="UP000030755">
    <property type="component" value="Unassembled WGS sequence"/>
</dbReference>
<comment type="similarity">
    <text evidence="2">Belongs to the DNA2/NAM7 helicase family.</text>
</comment>
<dbReference type="GO" id="GO:0004518">
    <property type="term" value="F:nuclease activity"/>
    <property type="evidence" value="ECO:0007669"/>
    <property type="project" value="UniProtKB-KW"/>
</dbReference>
<accession>A0A075ANF0</accession>
<dbReference type="GO" id="GO:0016787">
    <property type="term" value="F:hydrolase activity"/>
    <property type="evidence" value="ECO:0007669"/>
    <property type="project" value="UniProtKB-KW"/>
</dbReference>
<evidence type="ECO:0000256" key="9">
    <source>
        <dbReference type="ARBA" id="ARBA00023004"/>
    </source>
</evidence>
<keyword evidence="7" id="KW-0347">Helicase</keyword>